<feature type="region of interest" description="Disordered" evidence="1">
    <location>
        <begin position="175"/>
        <end position="237"/>
    </location>
</feature>
<evidence type="ECO:0000313" key="3">
    <source>
        <dbReference type="EMBL" id="KOA88493.1"/>
    </source>
</evidence>
<dbReference type="NCBIfam" id="TIGR03696">
    <property type="entry name" value="Rhs_assc_core"/>
    <property type="match status" value="1"/>
</dbReference>
<dbReference type="AlphaFoldDB" id="A0A9Q1ZCF8"/>
<dbReference type="InterPro" id="IPR050708">
    <property type="entry name" value="T6SS_VgrG/RHS"/>
</dbReference>
<dbReference type="Proteomes" id="UP000037540">
    <property type="component" value="Unassembled WGS sequence"/>
</dbReference>
<feature type="transmembrane region" description="Helical" evidence="2">
    <location>
        <begin position="128"/>
        <end position="158"/>
    </location>
</feature>
<feature type="compositionally biased region" description="Basic residues" evidence="1">
    <location>
        <begin position="189"/>
        <end position="208"/>
    </location>
</feature>
<sequence>MNLNGQEYYYIRNAQNDIIALNNSRGTTVATYTYDSWGKLLSIKDENGTDITNNKDHVGYKNPYRYRGYRYDTETGLYYLNSRYYNSEWGRFVNADGIIGKAEALLSYNMFAYCNNNYPNMVDYNGRFAICAGVIGGSFIVTVLFGAALILTGVYIYYKIVKPLLVNNNPTYNIGENNKEKSNEDNKPNKKQNKRKTRPGPRRKKGRPVKNPNEVRPTGNHKTTSESKLPIDNQDPSLTLDRINELGKIIARRFYDELGRALRDVDFTNHGNPKDHPIVPHVHIWDWVK</sequence>
<dbReference type="InterPro" id="IPR006530">
    <property type="entry name" value="YD"/>
</dbReference>
<dbReference type="PANTHER" id="PTHR32305">
    <property type="match status" value="1"/>
</dbReference>
<keyword evidence="2" id="KW-1133">Transmembrane helix</keyword>
<accession>A0A9Q1ZCF8</accession>
<dbReference type="PANTHER" id="PTHR32305:SF17">
    <property type="entry name" value="TRNA NUCLEASE WAPA"/>
    <property type="match status" value="1"/>
</dbReference>
<keyword evidence="2" id="KW-0472">Membrane</keyword>
<dbReference type="Gene3D" id="2.180.10.10">
    <property type="entry name" value="RHS repeat-associated core"/>
    <property type="match status" value="1"/>
</dbReference>
<dbReference type="NCBIfam" id="TIGR01643">
    <property type="entry name" value="YD_repeat_2x"/>
    <property type="match status" value="1"/>
</dbReference>
<proteinExistence type="predicted"/>
<evidence type="ECO:0000256" key="2">
    <source>
        <dbReference type="SAM" id="Phobius"/>
    </source>
</evidence>
<gene>
    <name evidence="3" type="ORF">ADU74_06535</name>
</gene>
<comment type="caution">
    <text evidence="3">The sequence shown here is derived from an EMBL/GenBank/DDBJ whole genome shotgun (WGS) entry which is preliminary data.</text>
</comment>
<organism evidence="3 4">
    <name type="scientific">Clostridium botulinum</name>
    <dbReference type="NCBI Taxonomy" id="1491"/>
    <lineage>
        <taxon>Bacteria</taxon>
        <taxon>Bacillati</taxon>
        <taxon>Bacillota</taxon>
        <taxon>Clostridia</taxon>
        <taxon>Eubacteriales</taxon>
        <taxon>Clostridiaceae</taxon>
        <taxon>Clostridium</taxon>
    </lineage>
</organism>
<evidence type="ECO:0008006" key="5">
    <source>
        <dbReference type="Google" id="ProtNLM"/>
    </source>
</evidence>
<feature type="compositionally biased region" description="Basic and acidic residues" evidence="1">
    <location>
        <begin position="177"/>
        <end position="188"/>
    </location>
</feature>
<reference evidence="3 4" key="1">
    <citation type="submission" date="2015-07" db="EMBL/GenBank/DDBJ databases">
        <title>Draft genome sequences of 17 French Clostridium botulinum group III.</title>
        <authorList>
            <person name="Woudstra C."/>
            <person name="Le Marechal C."/>
            <person name="Souillard R."/>
            <person name="Bayon-Auboyer M.-H."/>
            <person name="Dessouter D."/>
            <person name="Fach P."/>
        </authorList>
    </citation>
    <scope>NUCLEOTIDE SEQUENCE [LARGE SCALE GENOMIC DNA]</scope>
    <source>
        <strain evidence="3 4">12LNRI-CD</strain>
    </source>
</reference>
<name>A0A9Q1ZCF8_CLOBO</name>
<dbReference type="InterPro" id="IPR022385">
    <property type="entry name" value="Rhs_assc_core"/>
</dbReference>
<keyword evidence="2" id="KW-0812">Transmembrane</keyword>
<evidence type="ECO:0000256" key="1">
    <source>
        <dbReference type="SAM" id="MobiDB-lite"/>
    </source>
</evidence>
<protein>
    <recommendedName>
        <fullName evidence="5">RHS repeat-associated core domain-containing protein</fullName>
    </recommendedName>
</protein>
<dbReference type="EMBL" id="LGVR01000029">
    <property type="protein sequence ID" value="KOA88493.1"/>
    <property type="molecule type" value="Genomic_DNA"/>
</dbReference>
<evidence type="ECO:0000313" key="4">
    <source>
        <dbReference type="Proteomes" id="UP000037540"/>
    </source>
</evidence>